<proteinExistence type="predicted"/>
<name>A0A540LRN0_MALBA</name>
<comment type="caution">
    <text evidence="3">The sequence shown here is derived from an EMBL/GenBank/DDBJ whole genome shotgun (WGS) entry which is preliminary data.</text>
</comment>
<dbReference type="Proteomes" id="UP000315295">
    <property type="component" value="Unassembled WGS sequence"/>
</dbReference>
<feature type="region of interest" description="Disordered" evidence="1">
    <location>
        <begin position="129"/>
        <end position="175"/>
    </location>
</feature>
<keyword evidence="4" id="KW-1185">Reference proteome</keyword>
<gene>
    <name evidence="3" type="ORF">C1H46_025342</name>
</gene>
<protein>
    <recommendedName>
        <fullName evidence="2">DUF4216 domain-containing protein</fullName>
    </recommendedName>
</protein>
<accession>A0A540LRN0</accession>
<evidence type="ECO:0000313" key="4">
    <source>
        <dbReference type="Proteomes" id="UP000315295"/>
    </source>
</evidence>
<dbReference type="AlphaFoldDB" id="A0A540LRN0"/>
<feature type="compositionally biased region" description="Basic and acidic residues" evidence="1">
    <location>
        <begin position="86"/>
        <end position="103"/>
    </location>
</feature>
<feature type="region of interest" description="Disordered" evidence="1">
    <location>
        <begin position="73"/>
        <end position="107"/>
    </location>
</feature>
<evidence type="ECO:0000313" key="3">
    <source>
        <dbReference type="EMBL" id="TQD89115.1"/>
    </source>
</evidence>
<feature type="compositionally biased region" description="Acidic residues" evidence="1">
    <location>
        <begin position="148"/>
        <end position="175"/>
    </location>
</feature>
<evidence type="ECO:0000259" key="2">
    <source>
        <dbReference type="Pfam" id="PF13952"/>
    </source>
</evidence>
<reference evidence="3 4" key="1">
    <citation type="journal article" date="2019" name="G3 (Bethesda)">
        <title>Sequencing of a Wild Apple (Malus baccata) Genome Unravels the Differences Between Cultivated and Wild Apple Species Regarding Disease Resistance and Cold Tolerance.</title>
        <authorList>
            <person name="Chen X."/>
        </authorList>
    </citation>
    <scope>NUCLEOTIDE SEQUENCE [LARGE SCALE GENOMIC DNA]</scope>
    <source>
        <strain evidence="4">cv. Shandingzi</strain>
        <tissue evidence="3">Leaves</tissue>
    </source>
</reference>
<dbReference type="PANTHER" id="PTHR48258:SF6">
    <property type="entry name" value="LEUCINE-RICH REPEAT DOMAIN, L DOMAIN-CONTAINING PROTEIN"/>
    <property type="match status" value="1"/>
</dbReference>
<evidence type="ECO:0000256" key="1">
    <source>
        <dbReference type="SAM" id="MobiDB-lite"/>
    </source>
</evidence>
<dbReference type="PANTHER" id="PTHR48258">
    <property type="entry name" value="DUF4218 DOMAIN-CONTAINING PROTEIN-RELATED"/>
    <property type="match status" value="1"/>
</dbReference>
<organism evidence="3 4">
    <name type="scientific">Malus baccata</name>
    <name type="common">Siberian crab apple</name>
    <name type="synonym">Pyrus baccata</name>
    <dbReference type="NCBI Taxonomy" id="106549"/>
    <lineage>
        <taxon>Eukaryota</taxon>
        <taxon>Viridiplantae</taxon>
        <taxon>Streptophyta</taxon>
        <taxon>Embryophyta</taxon>
        <taxon>Tracheophyta</taxon>
        <taxon>Spermatophyta</taxon>
        <taxon>Magnoliopsida</taxon>
        <taxon>eudicotyledons</taxon>
        <taxon>Gunneridae</taxon>
        <taxon>Pentapetalae</taxon>
        <taxon>rosids</taxon>
        <taxon>fabids</taxon>
        <taxon>Rosales</taxon>
        <taxon>Rosaceae</taxon>
        <taxon>Amygdaloideae</taxon>
        <taxon>Maleae</taxon>
        <taxon>Malus</taxon>
    </lineage>
</organism>
<dbReference type="EMBL" id="VIEB01000491">
    <property type="protein sequence ID" value="TQD89115.1"/>
    <property type="molecule type" value="Genomic_DNA"/>
</dbReference>
<dbReference type="Pfam" id="PF13952">
    <property type="entry name" value="DUF4216"/>
    <property type="match status" value="1"/>
</dbReference>
<feature type="compositionally biased region" description="Acidic residues" evidence="1">
    <location>
        <begin position="73"/>
        <end position="85"/>
    </location>
</feature>
<sequence length="175" mass="20597">MSLVQYGYQRKKNIIQDFHLTSVNANNRWYDSDPYVLATQAQQVFYIDDLKLDHPRKVVQKIQHRHVWDVLEKDDDDNDDKDDDEYEHKSDNSIRPVQDDNDKGTISLCREDIDPESIDVDEEIQRMLGVMGQQMDEVEAETNKEEEGEKDEEDEDLLFGNNEDGETIDTYSDYD</sequence>
<feature type="domain" description="DUF4216" evidence="2">
    <location>
        <begin position="15"/>
        <end position="53"/>
    </location>
</feature>
<dbReference type="InterPro" id="IPR025312">
    <property type="entry name" value="DUF4216"/>
</dbReference>